<name>A0A1E3W0S4_9HYPH</name>
<keyword evidence="2" id="KW-1185">Reference proteome</keyword>
<dbReference type="OrthoDB" id="9804173at2"/>
<dbReference type="AlphaFoldDB" id="A0A1E3W0S4"/>
<protein>
    <submittedName>
        <fullName evidence="1">Uncharacterized protein</fullName>
    </submittedName>
</protein>
<dbReference type="RefSeq" id="WP_069437300.1">
    <property type="nucleotide sequence ID" value="NZ_LPWG01000011.1"/>
</dbReference>
<gene>
    <name evidence="1" type="ORF">AUC68_05150</name>
</gene>
<comment type="caution">
    <text evidence="1">The sequence shown here is derived from an EMBL/GenBank/DDBJ whole genome shotgun (WGS) entry which is preliminary data.</text>
</comment>
<accession>A0A1E3W0S4</accession>
<reference evidence="1 2" key="1">
    <citation type="journal article" date="2016" name="Environ. Microbiol.">
        <title>New Methyloceanibacter diversity from North Sea sediments includes methanotroph containing solely the soluble methane monooxygenase.</title>
        <authorList>
            <person name="Vekeman B."/>
            <person name="Kerckhof F.M."/>
            <person name="Cremers G."/>
            <person name="de Vos P."/>
            <person name="Vandamme P."/>
            <person name="Boon N."/>
            <person name="Op den Camp H.J."/>
            <person name="Heylen K."/>
        </authorList>
    </citation>
    <scope>NUCLEOTIDE SEQUENCE [LARGE SCALE GENOMIC DNA]</scope>
    <source>
        <strain evidence="1 2">R-67174</strain>
    </source>
</reference>
<evidence type="ECO:0000313" key="1">
    <source>
        <dbReference type="EMBL" id="ODR99359.1"/>
    </source>
</evidence>
<dbReference type="Proteomes" id="UP000094501">
    <property type="component" value="Unassembled WGS sequence"/>
</dbReference>
<evidence type="ECO:0000313" key="2">
    <source>
        <dbReference type="Proteomes" id="UP000094501"/>
    </source>
</evidence>
<dbReference type="EMBL" id="LPWG01000011">
    <property type="protein sequence ID" value="ODR99359.1"/>
    <property type="molecule type" value="Genomic_DNA"/>
</dbReference>
<proteinExistence type="predicted"/>
<sequence length="337" mass="38357">MRKKTVSRGQVSRLDLVYPPISNQEAVWLEDDPEVQERLRASNLYMIGGRPEARFTDIELDDETHTVRFNVCVGDLQSEPAALRLSDIPGIRGHDEYYLEAGEKMFRAWDGPVRADGSNVLNWFTTDKLLWDKSRGLPGIEGLDRVSDLMTYDLLYVGIAKKNDTFERLFKRGHKARVSILAHEPQRYPGARVTDETFLFAFRVEPLLLQTFDPDHDFTEEDFMRQPDEKRVLADVEKAFVSLLKPQYNIIKYGNYPKGSDGLYGTGIDRYGYLIGERIAFNTAHGRIRGAYDPRGMISNEADFIFVDGDKVSFYVSGVDFPATTRPPKLPENPGAC</sequence>
<organism evidence="1 2">
    <name type="scientific">Methyloceanibacter methanicus</name>
    <dbReference type="NCBI Taxonomy" id="1774968"/>
    <lineage>
        <taxon>Bacteria</taxon>
        <taxon>Pseudomonadati</taxon>
        <taxon>Pseudomonadota</taxon>
        <taxon>Alphaproteobacteria</taxon>
        <taxon>Hyphomicrobiales</taxon>
        <taxon>Hyphomicrobiaceae</taxon>
        <taxon>Methyloceanibacter</taxon>
    </lineage>
</organism>